<name>A0A3L8Q8R4_CHLGU</name>
<evidence type="ECO:0000313" key="3">
    <source>
        <dbReference type="Proteomes" id="UP000276834"/>
    </source>
</evidence>
<comment type="caution">
    <text evidence="2">The sequence shown here is derived from an EMBL/GenBank/DDBJ whole genome shotgun (WGS) entry which is preliminary data.</text>
</comment>
<proteinExistence type="predicted"/>
<protein>
    <submittedName>
        <fullName evidence="2">Uncharacterized protein</fullName>
    </submittedName>
</protein>
<keyword evidence="3" id="KW-1185">Reference proteome</keyword>
<feature type="signal peptide" evidence="1">
    <location>
        <begin position="1"/>
        <end position="22"/>
    </location>
</feature>
<dbReference type="AlphaFoldDB" id="A0A3L8Q8R4"/>
<accession>A0A3L8Q8R4</accession>
<dbReference type="Proteomes" id="UP000276834">
    <property type="component" value="Unassembled WGS sequence"/>
</dbReference>
<reference evidence="2 3" key="1">
    <citation type="journal article" date="2018" name="Proc. R. Soc. B">
        <title>A non-coding region near Follistatin controls head colour polymorphism in the Gouldian finch.</title>
        <authorList>
            <person name="Toomey M.B."/>
            <person name="Marques C.I."/>
            <person name="Andrade P."/>
            <person name="Araujo P.M."/>
            <person name="Sabatino S."/>
            <person name="Gazda M.A."/>
            <person name="Afonso S."/>
            <person name="Lopes R.J."/>
            <person name="Corbo J.C."/>
            <person name="Carneiro M."/>
        </authorList>
    </citation>
    <scope>NUCLEOTIDE SEQUENCE [LARGE SCALE GENOMIC DNA]</scope>
    <source>
        <strain evidence="2">Red01</strain>
        <tissue evidence="2">Muscle</tissue>
    </source>
</reference>
<dbReference type="EMBL" id="QUSF01002174">
    <property type="protein sequence ID" value="RLV63695.1"/>
    <property type="molecule type" value="Genomic_DNA"/>
</dbReference>
<dbReference type="OrthoDB" id="9219042at2759"/>
<sequence>MEPRELLEALVAVVATLGEVAATVAGPYGDVLLAVSPWSLHTALGTFLGHLRDTLDHHGVTSLGQTLAALGATPGATWAHVTRVASTWQDSVAALGDRWDQLAGEATKLHDACRDVATREATTAATATARAGDLQVKATQWGTARDNLVAAARQLPLALDKEKVASALAAHEARVAAATNKVVADTKVMEEAMVAASEAGAASRRGQQAEVALEVLERLVAACDKATAFPRELRQQLGDIEATLKGTNEMSPDVPEALVAAVAKAERLWEASARLATRHLLGTLGDIRRLLSSCPGGPGARAVAERCQRAIEDIPRLLRGQ</sequence>
<evidence type="ECO:0000256" key="1">
    <source>
        <dbReference type="SAM" id="SignalP"/>
    </source>
</evidence>
<keyword evidence="1" id="KW-0732">Signal</keyword>
<feature type="chain" id="PRO_5017934845" evidence="1">
    <location>
        <begin position="23"/>
        <end position="321"/>
    </location>
</feature>
<evidence type="ECO:0000313" key="2">
    <source>
        <dbReference type="EMBL" id="RLV63695.1"/>
    </source>
</evidence>
<organism evidence="2 3">
    <name type="scientific">Chloebia gouldiae</name>
    <name type="common">Gouldian finch</name>
    <name type="synonym">Erythrura gouldiae</name>
    <dbReference type="NCBI Taxonomy" id="44316"/>
    <lineage>
        <taxon>Eukaryota</taxon>
        <taxon>Metazoa</taxon>
        <taxon>Chordata</taxon>
        <taxon>Craniata</taxon>
        <taxon>Vertebrata</taxon>
        <taxon>Euteleostomi</taxon>
        <taxon>Archelosauria</taxon>
        <taxon>Archosauria</taxon>
        <taxon>Dinosauria</taxon>
        <taxon>Saurischia</taxon>
        <taxon>Theropoda</taxon>
        <taxon>Coelurosauria</taxon>
        <taxon>Aves</taxon>
        <taxon>Neognathae</taxon>
        <taxon>Neoaves</taxon>
        <taxon>Telluraves</taxon>
        <taxon>Australaves</taxon>
        <taxon>Passeriformes</taxon>
        <taxon>Passeroidea</taxon>
        <taxon>Passeridae</taxon>
        <taxon>Chloebia</taxon>
    </lineage>
</organism>
<gene>
    <name evidence="2" type="ORF">DV515_00018007</name>
</gene>